<evidence type="ECO:0000256" key="7">
    <source>
        <dbReference type="SAM" id="Phobius"/>
    </source>
</evidence>
<name>A0A094QHN9_9ZZZZ</name>
<feature type="transmembrane region" description="Helical" evidence="7">
    <location>
        <begin position="32"/>
        <end position="51"/>
    </location>
</feature>
<dbReference type="AlphaFoldDB" id="A0A094QHN9"/>
<dbReference type="InterPro" id="IPR021050">
    <property type="entry name" value="Cyt_c_oxidase_su4_actinobac"/>
</dbReference>
<keyword evidence="2" id="KW-1003">Cell membrane</keyword>
<evidence type="ECO:0000256" key="3">
    <source>
        <dbReference type="ARBA" id="ARBA00022692"/>
    </source>
</evidence>
<dbReference type="PIRSF" id="PIRSF017385">
    <property type="entry name" value="CtaF"/>
    <property type="match status" value="1"/>
</dbReference>
<feature type="transmembrane region" description="Helical" evidence="7">
    <location>
        <begin position="87"/>
        <end position="120"/>
    </location>
</feature>
<gene>
    <name evidence="8" type="ORF">GM51_18675</name>
</gene>
<feature type="transmembrane region" description="Helical" evidence="7">
    <location>
        <begin position="6"/>
        <end position="25"/>
    </location>
</feature>
<keyword evidence="3 7" id="KW-0812">Transmembrane</keyword>
<sequence length="135" mass="15259">MLIGGFLFFFGGVFYIITGAIYYAVSREPVGTTALILTAGLAELIAFFLLFTQNRLGYQPEDNSEANQNEAPADYGFFSPHSWWPMIVAAGTAITFLGLVFAVWIFLLGIGLVLFSVWGWLFEYWKFERVEPIRH</sequence>
<organism evidence="8">
    <name type="scientific">freshwater metagenome</name>
    <dbReference type="NCBI Taxonomy" id="449393"/>
    <lineage>
        <taxon>unclassified sequences</taxon>
        <taxon>metagenomes</taxon>
        <taxon>ecological metagenomes</taxon>
    </lineage>
</organism>
<comment type="caution">
    <text evidence="8">The sequence shown here is derived from an EMBL/GenBank/DDBJ whole genome shotgun (WGS) entry which is preliminary data.</text>
</comment>
<dbReference type="Pfam" id="PF12270">
    <property type="entry name" value="Cyt_c_ox_IV"/>
    <property type="match status" value="1"/>
</dbReference>
<keyword evidence="4 7" id="KW-1133">Transmembrane helix</keyword>
<evidence type="ECO:0000256" key="1">
    <source>
        <dbReference type="ARBA" id="ARBA00004651"/>
    </source>
</evidence>
<reference evidence="8" key="1">
    <citation type="submission" date="2014-06" db="EMBL/GenBank/DDBJ databases">
        <title>Key roles for freshwater Actinobacteria revealed by deep metagenomic sequencing.</title>
        <authorList>
            <person name="Ghai R."/>
            <person name="Mizuno C.M."/>
            <person name="Picazo A."/>
            <person name="Camacho A."/>
            <person name="Rodriguez-Valera F."/>
        </authorList>
    </citation>
    <scope>NUCLEOTIDE SEQUENCE</scope>
</reference>
<evidence type="ECO:0000313" key="8">
    <source>
        <dbReference type="EMBL" id="KGA13866.1"/>
    </source>
</evidence>
<evidence type="ECO:0008006" key="9">
    <source>
        <dbReference type="Google" id="ProtNLM"/>
    </source>
</evidence>
<protein>
    <recommendedName>
        <fullName evidence="9">Cytochrome c oxidase polypeptide IV</fullName>
    </recommendedName>
</protein>
<keyword evidence="5 7" id="KW-0472">Membrane</keyword>
<dbReference type="GO" id="GO:0022900">
    <property type="term" value="P:electron transport chain"/>
    <property type="evidence" value="ECO:0007669"/>
    <property type="project" value="InterPro"/>
</dbReference>
<evidence type="ECO:0000256" key="4">
    <source>
        <dbReference type="ARBA" id="ARBA00022989"/>
    </source>
</evidence>
<dbReference type="GO" id="GO:0005886">
    <property type="term" value="C:plasma membrane"/>
    <property type="evidence" value="ECO:0007669"/>
    <property type="project" value="UniProtKB-SubCell"/>
</dbReference>
<evidence type="ECO:0000256" key="5">
    <source>
        <dbReference type="ARBA" id="ARBA00023136"/>
    </source>
</evidence>
<dbReference type="EMBL" id="JNSL01000169">
    <property type="protein sequence ID" value="KGA13866.1"/>
    <property type="molecule type" value="Genomic_DNA"/>
</dbReference>
<dbReference type="GO" id="GO:0004129">
    <property type="term" value="F:cytochrome-c oxidase activity"/>
    <property type="evidence" value="ECO:0007669"/>
    <property type="project" value="UniProtKB-EC"/>
</dbReference>
<evidence type="ECO:0000256" key="2">
    <source>
        <dbReference type="ARBA" id="ARBA00022475"/>
    </source>
</evidence>
<proteinExistence type="predicted"/>
<accession>A0A094QHN9</accession>
<comment type="subcellular location">
    <subcellularLocation>
        <location evidence="1">Cell membrane</location>
        <topology evidence="1">Multi-pass membrane protein</topology>
    </subcellularLocation>
</comment>
<evidence type="ECO:0000256" key="6">
    <source>
        <dbReference type="ARBA" id="ARBA00047816"/>
    </source>
</evidence>
<comment type="catalytic activity">
    <reaction evidence="6">
        <text>4 Fe(II)-[cytochrome c] + O2 + 8 H(+)(in) = 4 Fe(III)-[cytochrome c] + 2 H2O + 4 H(+)(out)</text>
        <dbReference type="Rhea" id="RHEA:11436"/>
        <dbReference type="Rhea" id="RHEA-COMP:10350"/>
        <dbReference type="Rhea" id="RHEA-COMP:14399"/>
        <dbReference type="ChEBI" id="CHEBI:15377"/>
        <dbReference type="ChEBI" id="CHEBI:15378"/>
        <dbReference type="ChEBI" id="CHEBI:15379"/>
        <dbReference type="ChEBI" id="CHEBI:29033"/>
        <dbReference type="ChEBI" id="CHEBI:29034"/>
        <dbReference type="EC" id="7.1.1.9"/>
    </reaction>
</comment>